<feature type="region of interest" description="Disordered" evidence="1">
    <location>
        <begin position="1"/>
        <end position="58"/>
    </location>
</feature>
<evidence type="ECO:0000256" key="1">
    <source>
        <dbReference type="SAM" id="MobiDB-lite"/>
    </source>
</evidence>
<accession>G2QD90</accession>
<keyword evidence="4" id="KW-1185">Reference proteome</keyword>
<keyword evidence="2" id="KW-0812">Transmembrane</keyword>
<dbReference type="HOGENOM" id="CLU_025640_2_1_1"/>
<sequence length="499" mass="55240">MGLFRRNTGGSAAAGSSSSSAPVSPRGLGRKSTERANAPAMCRTSTAGTVGSETTAENRLRRRSSTFSQYSFSEAQQDFQEETLDPGPNPKSTSRRWKSWLPVMFALVPPFAGLIFKNGTAFFSDLILLCLASIFLHWSVTGPWRWYDAAQQVREDQEGALEESFDSPKGKAPAKSDSESESWRDTPQAAEARQERARQLERALIRLRIFEVLALGACFIAPAIATYFLYSVRYLLSRRSEGVIANVNIGIFLLAAEVTPLSHSIKLILAHTLHLQRIVHSNPYRTVRMTPSRYRALLARVKELEEQMLELAERKPCEGCDCGDAQKQQAQARQMREQVTRDVRAAVGPDIDSVIRAVRRYEKKTSTLTSETDQRLAELRRSLDDVIALSAVVARKKAEGWGILGKLAGGGWFVATLPVTATVATTSTVMSPVLRGAKWLAREGKQWLDELDDAHEGGDRDGRHQQRNDQVRDQPVKQRPVAGGSSLVPRSGTPTLRYA</sequence>
<dbReference type="EMBL" id="CP003004">
    <property type="protein sequence ID" value="AEO57456.1"/>
    <property type="molecule type" value="Genomic_DNA"/>
</dbReference>
<organism evidence="3 4">
    <name type="scientific">Thermothelomyces thermophilus (strain ATCC 42464 / BCRC 31852 / DSM 1799)</name>
    <name type="common">Sporotrichum thermophile</name>
    <dbReference type="NCBI Taxonomy" id="573729"/>
    <lineage>
        <taxon>Eukaryota</taxon>
        <taxon>Fungi</taxon>
        <taxon>Dikarya</taxon>
        <taxon>Ascomycota</taxon>
        <taxon>Pezizomycotina</taxon>
        <taxon>Sordariomycetes</taxon>
        <taxon>Sordariomycetidae</taxon>
        <taxon>Sordariales</taxon>
        <taxon>Chaetomiaceae</taxon>
        <taxon>Thermothelomyces</taxon>
    </lineage>
</organism>
<dbReference type="InParanoid" id="G2QD90"/>
<dbReference type="Proteomes" id="UP000007322">
    <property type="component" value="Chromosome 3"/>
</dbReference>
<feature type="region of interest" description="Disordered" evidence="1">
    <location>
        <begin position="76"/>
        <end position="95"/>
    </location>
</feature>
<gene>
    <name evidence="3" type="ORF">MYCTH_2303653</name>
</gene>
<feature type="region of interest" description="Disordered" evidence="1">
    <location>
        <begin position="452"/>
        <end position="499"/>
    </location>
</feature>
<name>G2QD90_THET4</name>
<feature type="compositionally biased region" description="Basic and acidic residues" evidence="1">
    <location>
        <begin position="452"/>
        <end position="476"/>
    </location>
</feature>
<feature type="compositionally biased region" description="Low complexity" evidence="1">
    <location>
        <begin position="9"/>
        <end position="21"/>
    </location>
</feature>
<dbReference type="GeneID" id="11512777"/>
<dbReference type="OMA" id="RLPWEWY"/>
<evidence type="ECO:0000256" key="2">
    <source>
        <dbReference type="SAM" id="Phobius"/>
    </source>
</evidence>
<feature type="compositionally biased region" description="Basic and acidic residues" evidence="1">
    <location>
        <begin position="166"/>
        <end position="184"/>
    </location>
</feature>
<reference evidence="3 4" key="1">
    <citation type="journal article" date="2011" name="Nat. Biotechnol.">
        <title>Comparative genomic analysis of the thermophilic biomass-degrading fungi Myceliophthora thermophila and Thielavia terrestris.</title>
        <authorList>
            <person name="Berka R.M."/>
            <person name="Grigoriev I.V."/>
            <person name="Otillar R."/>
            <person name="Salamov A."/>
            <person name="Grimwood J."/>
            <person name="Reid I."/>
            <person name="Ishmael N."/>
            <person name="John T."/>
            <person name="Darmond C."/>
            <person name="Moisan M.-C."/>
            <person name="Henrissat B."/>
            <person name="Coutinho P.M."/>
            <person name="Lombard V."/>
            <person name="Natvig D.O."/>
            <person name="Lindquist E."/>
            <person name="Schmutz J."/>
            <person name="Lucas S."/>
            <person name="Harris P."/>
            <person name="Powlowski J."/>
            <person name="Bellemare A."/>
            <person name="Taylor D."/>
            <person name="Butler G."/>
            <person name="de Vries R.P."/>
            <person name="Allijn I.E."/>
            <person name="van den Brink J."/>
            <person name="Ushinsky S."/>
            <person name="Storms R."/>
            <person name="Powell A.J."/>
            <person name="Paulsen I.T."/>
            <person name="Elbourne L.D.H."/>
            <person name="Baker S.E."/>
            <person name="Magnuson J."/>
            <person name="LaBoissiere S."/>
            <person name="Clutterbuck A.J."/>
            <person name="Martinez D."/>
            <person name="Wogulis M."/>
            <person name="de Leon A.L."/>
            <person name="Rey M.W."/>
            <person name="Tsang A."/>
        </authorList>
    </citation>
    <scope>NUCLEOTIDE SEQUENCE [LARGE SCALE GENOMIC DNA]</scope>
    <source>
        <strain evidence="4">ATCC 42464 / BCRC 31852 / DSM 1799</strain>
    </source>
</reference>
<keyword evidence="2" id="KW-0472">Membrane</keyword>
<dbReference type="STRING" id="573729.G2QD90"/>
<evidence type="ECO:0000313" key="3">
    <source>
        <dbReference type="EMBL" id="AEO57456.1"/>
    </source>
</evidence>
<dbReference type="eggNOG" id="ENOG502RXR7">
    <property type="taxonomic scope" value="Eukaryota"/>
</dbReference>
<dbReference type="AlphaFoldDB" id="G2QD90"/>
<dbReference type="RefSeq" id="XP_003662701.1">
    <property type="nucleotide sequence ID" value="XM_003662653.1"/>
</dbReference>
<feature type="transmembrane region" description="Helical" evidence="2">
    <location>
        <begin position="122"/>
        <end position="140"/>
    </location>
</feature>
<dbReference type="VEuPathDB" id="FungiDB:MYCTH_2303653"/>
<protein>
    <submittedName>
        <fullName evidence="3">Uncharacterized protein</fullName>
    </submittedName>
</protein>
<evidence type="ECO:0000313" key="4">
    <source>
        <dbReference type="Proteomes" id="UP000007322"/>
    </source>
</evidence>
<dbReference type="OrthoDB" id="5422510at2759"/>
<feature type="region of interest" description="Disordered" evidence="1">
    <location>
        <begin position="158"/>
        <end position="191"/>
    </location>
</feature>
<proteinExistence type="predicted"/>
<dbReference type="PANTHER" id="PTHR42032:SF1">
    <property type="entry name" value="YALI0E30679P"/>
    <property type="match status" value="1"/>
</dbReference>
<feature type="transmembrane region" description="Helical" evidence="2">
    <location>
        <begin position="209"/>
        <end position="230"/>
    </location>
</feature>
<feature type="compositionally biased region" description="Polar residues" evidence="1">
    <location>
        <begin position="43"/>
        <end position="57"/>
    </location>
</feature>
<feature type="transmembrane region" description="Helical" evidence="2">
    <location>
        <begin position="99"/>
        <end position="116"/>
    </location>
</feature>
<keyword evidence="2" id="KW-1133">Transmembrane helix</keyword>
<dbReference type="KEGG" id="mtm:MYCTH_2303653"/>
<dbReference type="PANTHER" id="PTHR42032">
    <property type="entry name" value="YALI0E30679P"/>
    <property type="match status" value="1"/>
</dbReference>